<organism evidence="3 4">
    <name type="scientific">Pseudomonas nicosulfuronedens</name>
    <dbReference type="NCBI Taxonomy" id="2571105"/>
    <lineage>
        <taxon>Bacteria</taxon>
        <taxon>Pseudomonadati</taxon>
        <taxon>Pseudomonadota</taxon>
        <taxon>Gammaproteobacteria</taxon>
        <taxon>Pseudomonadales</taxon>
        <taxon>Pseudomonadaceae</taxon>
        <taxon>Pseudomonas</taxon>
    </lineage>
</organism>
<dbReference type="OrthoDB" id="9804951at2"/>
<evidence type="ECO:0000259" key="1">
    <source>
        <dbReference type="PROSITE" id="PS50883"/>
    </source>
</evidence>
<accession>A0A5R9QKN7</accession>
<dbReference type="InterPro" id="IPR029787">
    <property type="entry name" value="Nucleotide_cyclase"/>
</dbReference>
<dbReference type="InterPro" id="IPR043128">
    <property type="entry name" value="Rev_trsase/Diguanyl_cyclase"/>
</dbReference>
<dbReference type="PANTHER" id="PTHR44757:SF2">
    <property type="entry name" value="BIOFILM ARCHITECTURE MAINTENANCE PROTEIN MBAA"/>
    <property type="match status" value="1"/>
</dbReference>
<dbReference type="InterPro" id="IPR000160">
    <property type="entry name" value="GGDEF_dom"/>
</dbReference>
<dbReference type="Pfam" id="PF00563">
    <property type="entry name" value="EAL"/>
    <property type="match status" value="1"/>
</dbReference>
<reference evidence="3 4" key="1">
    <citation type="submission" date="2019-04" db="EMBL/GenBank/DDBJ databases">
        <authorList>
            <person name="Li M."/>
        </authorList>
    </citation>
    <scope>NUCLEOTIDE SEQUENCE [LARGE SCALE GENOMIC DNA]</scope>
    <source>
        <strain evidence="3 4">LAM1902</strain>
    </source>
</reference>
<dbReference type="SMART" id="SM00267">
    <property type="entry name" value="GGDEF"/>
    <property type="match status" value="1"/>
</dbReference>
<gene>
    <name evidence="3" type="ORF">FAS41_29550</name>
</gene>
<dbReference type="PROSITE" id="PS50887">
    <property type="entry name" value="GGDEF"/>
    <property type="match status" value="1"/>
</dbReference>
<dbReference type="InterPro" id="IPR052155">
    <property type="entry name" value="Biofilm_reg_signaling"/>
</dbReference>
<dbReference type="EMBL" id="SWDV01000068">
    <property type="protein sequence ID" value="TLX69921.1"/>
    <property type="molecule type" value="Genomic_DNA"/>
</dbReference>
<proteinExistence type="predicted"/>
<dbReference type="NCBIfam" id="TIGR00254">
    <property type="entry name" value="GGDEF"/>
    <property type="match status" value="1"/>
</dbReference>
<dbReference type="PROSITE" id="PS50883">
    <property type="entry name" value="EAL"/>
    <property type="match status" value="1"/>
</dbReference>
<comment type="caution">
    <text evidence="3">The sequence shown here is derived from an EMBL/GenBank/DDBJ whole genome shotgun (WGS) entry which is preliminary data.</text>
</comment>
<dbReference type="RefSeq" id="WP_138526824.1">
    <property type="nucleotide sequence ID" value="NZ_SWDV01000068.1"/>
</dbReference>
<dbReference type="PANTHER" id="PTHR44757">
    <property type="entry name" value="DIGUANYLATE CYCLASE DGCP"/>
    <property type="match status" value="1"/>
</dbReference>
<dbReference type="AlphaFoldDB" id="A0A5R9QKN7"/>
<dbReference type="Proteomes" id="UP000306635">
    <property type="component" value="Unassembled WGS sequence"/>
</dbReference>
<dbReference type="Gene3D" id="3.30.70.270">
    <property type="match status" value="1"/>
</dbReference>
<protein>
    <submittedName>
        <fullName evidence="3">Bifunctional diguanylate cyclase/phosphodiesterase</fullName>
    </submittedName>
</protein>
<evidence type="ECO:0000313" key="4">
    <source>
        <dbReference type="Proteomes" id="UP000306635"/>
    </source>
</evidence>
<name>A0A5R9QKN7_9PSED</name>
<dbReference type="InterPro" id="IPR035919">
    <property type="entry name" value="EAL_sf"/>
</dbReference>
<dbReference type="Pfam" id="PF00990">
    <property type="entry name" value="GGDEF"/>
    <property type="match status" value="1"/>
</dbReference>
<feature type="domain" description="GGDEF" evidence="2">
    <location>
        <begin position="27"/>
        <end position="160"/>
    </location>
</feature>
<dbReference type="InterPro" id="IPR001633">
    <property type="entry name" value="EAL_dom"/>
</dbReference>
<dbReference type="CDD" id="cd01948">
    <property type="entry name" value="EAL"/>
    <property type="match status" value="1"/>
</dbReference>
<evidence type="ECO:0000313" key="3">
    <source>
        <dbReference type="EMBL" id="TLX69921.1"/>
    </source>
</evidence>
<feature type="domain" description="EAL" evidence="1">
    <location>
        <begin position="169"/>
        <end position="423"/>
    </location>
</feature>
<dbReference type="Gene3D" id="3.20.20.450">
    <property type="entry name" value="EAL domain"/>
    <property type="match status" value="1"/>
</dbReference>
<dbReference type="CDD" id="cd01949">
    <property type="entry name" value="GGDEF"/>
    <property type="match status" value="1"/>
</dbReference>
<evidence type="ECO:0000259" key="2">
    <source>
        <dbReference type="PROSITE" id="PS50887"/>
    </source>
</evidence>
<keyword evidence="4" id="KW-1185">Reference proteome</keyword>
<sequence>MCTGLPNRRLLTDRLGQGMMRSEHSGKLLAVCSLDLDGFKQINDCFGSASGDAMLIGVAEHLKMALRGDDTLARMGGDEFALLLSDIESPEHCSYVLDQLLRAANRPVNIQDTKLAVTASIGVSLYPDDHGDPDALLRHADQAMYLAKQAGKNRFHLYDPERDRKAQSRRNQLERLRAALDGNQFTLYYQPKVDLRLGTMVGVEALLRWQDPVHGMLAPGEFLPMVIDSDLEQPLGVWVINQAIAQATAWLVEGLDIRVSINVSANQLLYGNFPAILCEALERYPALPAKNIELEILENAAFSDLDQAIDVLAQCERMGVHFALDDFGTGYSSLTYLRKLPIQALKIDQSFVRKMTTDSEDRGIVESVIQLAHTFQLEVVAEGVETQQHAALMQNIGCSIVQGYGIARPMPADDIPAWAKHWNQGIR</sequence>
<dbReference type="SUPFAM" id="SSF141868">
    <property type="entry name" value="EAL domain-like"/>
    <property type="match status" value="1"/>
</dbReference>
<dbReference type="SMART" id="SM00052">
    <property type="entry name" value="EAL"/>
    <property type="match status" value="1"/>
</dbReference>
<dbReference type="SUPFAM" id="SSF55073">
    <property type="entry name" value="Nucleotide cyclase"/>
    <property type="match status" value="1"/>
</dbReference>